<reference evidence="2 3" key="1">
    <citation type="journal article" date="2013" name="Nat. Commun.">
        <title>Genome sequence and functional genomic analysis of the oil-degrading bacterium Oleispira antarctica.</title>
        <authorList>
            <person name="Kube M."/>
            <person name="Chernikova T.N."/>
            <person name="Al-Ramahi Y."/>
            <person name="Beloqui A."/>
            <person name="Lopez-Cortez N."/>
            <person name="Guazzaroni M.E."/>
            <person name="Heipieper H.J."/>
            <person name="Klages S."/>
            <person name="Kotsyurbenko O.R."/>
            <person name="Langer I."/>
            <person name="Nechitaylo T.Y."/>
            <person name="Lunsdorf H."/>
            <person name="Fernandez M."/>
            <person name="Juarez S."/>
            <person name="Ciordia S."/>
            <person name="Singer A."/>
            <person name="Kagan O."/>
            <person name="Egorova O."/>
            <person name="Petit P.A."/>
            <person name="Stogios P."/>
            <person name="Kim Y."/>
            <person name="Tchigvintsev A."/>
            <person name="Flick R."/>
            <person name="Denaro R."/>
            <person name="Genovese M."/>
            <person name="Albar J.P."/>
            <person name="Reva O.N."/>
            <person name="Martinez-Gomariz M."/>
            <person name="Tran H."/>
            <person name="Ferrer M."/>
            <person name="Savchenko A."/>
            <person name="Yakunin A.F."/>
            <person name="Yakimov M.M."/>
            <person name="Golyshina O.V."/>
            <person name="Reinhardt R."/>
            <person name="Golyshin P.N."/>
        </authorList>
    </citation>
    <scope>NUCLEOTIDE SEQUENCE [LARGE SCALE GENOMIC DNA]</scope>
</reference>
<dbReference type="InterPro" id="IPR011051">
    <property type="entry name" value="RmlC_Cupin_sf"/>
</dbReference>
<protein>
    <submittedName>
        <fullName evidence="2">Putative anti-sigma factor, ChrR family</fullName>
    </submittedName>
</protein>
<dbReference type="Proteomes" id="UP000032749">
    <property type="component" value="Chromosome"/>
</dbReference>
<proteinExistence type="predicted"/>
<dbReference type="Gene3D" id="2.60.120.10">
    <property type="entry name" value="Jelly Rolls"/>
    <property type="match status" value="2"/>
</dbReference>
<dbReference type="OrthoDB" id="9801227at2"/>
<dbReference type="InterPro" id="IPR014710">
    <property type="entry name" value="RmlC-like_jellyroll"/>
</dbReference>
<dbReference type="CDD" id="cd20303">
    <property type="entry name" value="cupin_ChrR_1"/>
    <property type="match status" value="2"/>
</dbReference>
<dbReference type="PATRIC" id="fig|698738.3.peg.149"/>
<keyword evidence="3" id="KW-1185">Reference proteome</keyword>
<dbReference type="Pfam" id="PF12973">
    <property type="entry name" value="Cupin_7"/>
    <property type="match status" value="2"/>
</dbReference>
<dbReference type="HOGENOM" id="CLU_111523_0_0_6"/>
<dbReference type="EMBL" id="FO203512">
    <property type="protein sequence ID" value="CCK74323.1"/>
    <property type="molecule type" value="Genomic_DNA"/>
</dbReference>
<accession>R4YMK8</accession>
<gene>
    <name evidence="2" type="ORF">OLEAN_C01470</name>
</gene>
<evidence type="ECO:0000259" key="1">
    <source>
        <dbReference type="Pfam" id="PF12973"/>
    </source>
</evidence>
<evidence type="ECO:0000313" key="3">
    <source>
        <dbReference type="Proteomes" id="UP000032749"/>
    </source>
</evidence>
<sequence length="221" mass="25049">MLNLDFTQSVFIDSNLETWQASPMSGVWRKRLAREDAEQGHATSIVKYDAGASFKSHPHPLGEEIFVLDGIFSDETGDYPAGTYIRNPEGFEHAPFSKEGCTLFVKLHQFQTEDLAQVRIDTRNTEWLPGNGNLKVMPLHQFNNEVMNESTALVFWPAGERFQSHTHFSGEEILVISGEFIDEHNRYPAGSWLRSPHLSKHNPYVEQDTLILVKIGHLPTA</sequence>
<dbReference type="InterPro" id="IPR025979">
    <property type="entry name" value="ChrR-like_cupin_dom"/>
</dbReference>
<organism evidence="2 3">
    <name type="scientific">Oleispira antarctica RB-8</name>
    <dbReference type="NCBI Taxonomy" id="698738"/>
    <lineage>
        <taxon>Bacteria</taxon>
        <taxon>Pseudomonadati</taxon>
        <taxon>Pseudomonadota</taxon>
        <taxon>Gammaproteobacteria</taxon>
        <taxon>Oceanospirillales</taxon>
        <taxon>Oceanospirillaceae</taxon>
        <taxon>Oleispira</taxon>
    </lineage>
</organism>
<evidence type="ECO:0000313" key="2">
    <source>
        <dbReference type="EMBL" id="CCK74323.1"/>
    </source>
</evidence>
<dbReference type="SUPFAM" id="SSF51182">
    <property type="entry name" value="RmlC-like cupins"/>
    <property type="match status" value="2"/>
</dbReference>
<dbReference type="KEGG" id="oai:OLEAN_C01470"/>
<dbReference type="AlphaFoldDB" id="R4YMK8"/>
<feature type="domain" description="ChrR-like cupin" evidence="1">
    <location>
        <begin position="8"/>
        <end position="110"/>
    </location>
</feature>
<feature type="domain" description="ChrR-like cupin" evidence="1">
    <location>
        <begin position="117"/>
        <end position="218"/>
    </location>
</feature>
<name>R4YMK8_OLEAN</name>
<dbReference type="STRING" id="698738.OLEAN_C01470"/>